<comment type="catalytic activity">
    <reaction evidence="1">
        <text>ATP + protein L-histidine = ADP + protein N-phospho-L-histidine.</text>
        <dbReference type="EC" id="2.7.13.3"/>
    </reaction>
</comment>
<dbReference type="Pfam" id="PF02518">
    <property type="entry name" value="HATPase_c"/>
    <property type="match status" value="1"/>
</dbReference>
<evidence type="ECO:0000256" key="2">
    <source>
        <dbReference type="ARBA" id="ARBA00012438"/>
    </source>
</evidence>
<feature type="transmembrane region" description="Helical" evidence="10">
    <location>
        <begin position="108"/>
        <end position="127"/>
    </location>
</feature>
<keyword evidence="10" id="KW-0812">Transmembrane</keyword>
<organism evidence="13 14">
    <name type="scientific">Streptomyces zinciresistens K42</name>
    <dbReference type="NCBI Taxonomy" id="700597"/>
    <lineage>
        <taxon>Bacteria</taxon>
        <taxon>Bacillati</taxon>
        <taxon>Actinomycetota</taxon>
        <taxon>Actinomycetes</taxon>
        <taxon>Kitasatosporales</taxon>
        <taxon>Streptomycetaceae</taxon>
        <taxon>Streptomyces</taxon>
    </lineage>
</organism>
<dbReference type="PANTHER" id="PTHR24421">
    <property type="entry name" value="NITRATE/NITRITE SENSOR PROTEIN NARX-RELATED"/>
    <property type="match status" value="1"/>
</dbReference>
<evidence type="ECO:0000256" key="1">
    <source>
        <dbReference type="ARBA" id="ARBA00000085"/>
    </source>
</evidence>
<evidence type="ECO:0000313" key="13">
    <source>
        <dbReference type="EMBL" id="EGX56088.1"/>
    </source>
</evidence>
<dbReference type="GO" id="GO:0000155">
    <property type="term" value="F:phosphorelay sensor kinase activity"/>
    <property type="evidence" value="ECO:0007669"/>
    <property type="project" value="InterPro"/>
</dbReference>
<comment type="caution">
    <text evidence="13">The sequence shown here is derived from an EMBL/GenBank/DDBJ whole genome shotgun (WGS) entry which is preliminary data.</text>
</comment>
<dbReference type="InterPro" id="IPR050482">
    <property type="entry name" value="Sensor_HK_TwoCompSys"/>
</dbReference>
<dbReference type="Pfam" id="PF07730">
    <property type="entry name" value="HisKA_3"/>
    <property type="match status" value="1"/>
</dbReference>
<evidence type="ECO:0000256" key="8">
    <source>
        <dbReference type="ARBA" id="ARBA00023012"/>
    </source>
</evidence>
<sequence length="397" mass="41623">MATTIPQAPPPTGPRHPAWRLLAAAALGVPFWFLAAIQLPYGYVSDGGYWFVTGDPLVALGCLGLLAWRRRRPLPVALVVAAASAVSVLAAGAVFLALVSVAAHRRPVWTGSVVAVYLVAAQGSMTLYPLRDGPPSPWLALPVCALSAGAAVAVGLAVAARRAEVVSLRERALSAEREQSTRAAHARAEERTRIAREMHDVLAHRISRVALQAGVLDHRGDLTAEENSLLVRSIRDGSHQALEELRDVLGVLRSDPGRPDLPKPSLASVPDLVAEARATGLDADLTSTVAGDPPDPLGRTCYRVVQEGLSNAAKHAPGSRVRVTVDGAPGDGLRVTVRNSAAPAARTAALPRSGYGLLGLTERVTLAGGELRHHPASDGGHLLTARLPWPDPGGKRT</sequence>
<dbReference type="Gene3D" id="1.20.5.1930">
    <property type="match status" value="1"/>
</dbReference>
<dbReference type="InterPro" id="IPR003594">
    <property type="entry name" value="HATPase_dom"/>
</dbReference>
<feature type="domain" description="Signal transduction histidine kinase subgroup 3 dimerisation and phosphoacceptor" evidence="12">
    <location>
        <begin position="190"/>
        <end position="255"/>
    </location>
</feature>
<dbReference type="CDD" id="cd16917">
    <property type="entry name" value="HATPase_UhpB-NarQ-NarX-like"/>
    <property type="match status" value="1"/>
</dbReference>
<reference evidence="13 14" key="1">
    <citation type="submission" date="2011-08" db="EMBL/GenBank/DDBJ databases">
        <authorList>
            <person name="Lin Y."/>
            <person name="Hao X."/>
            <person name="Johnstone L."/>
            <person name="Miller S.J."/>
            <person name="Wei G."/>
            <person name="Rensing C."/>
        </authorList>
    </citation>
    <scope>NUCLEOTIDE SEQUENCE [LARGE SCALE GENOMIC DNA]</scope>
    <source>
        <strain evidence="13 14">K42</strain>
    </source>
</reference>
<keyword evidence="7" id="KW-0067">ATP-binding</keyword>
<dbReference type="SUPFAM" id="SSF55874">
    <property type="entry name" value="ATPase domain of HSP90 chaperone/DNA topoisomerase II/histidine kinase"/>
    <property type="match status" value="1"/>
</dbReference>
<feature type="transmembrane region" description="Helical" evidence="10">
    <location>
        <begin position="21"/>
        <end position="41"/>
    </location>
</feature>
<keyword evidence="8" id="KW-0902">Two-component regulatory system</keyword>
<dbReference type="OrthoDB" id="227596at2"/>
<dbReference type="Proteomes" id="UP000004217">
    <property type="component" value="Unassembled WGS sequence"/>
</dbReference>
<feature type="domain" description="Histidine kinase/HSP90-like ATPase" evidence="11">
    <location>
        <begin position="301"/>
        <end position="389"/>
    </location>
</feature>
<evidence type="ECO:0000259" key="11">
    <source>
        <dbReference type="Pfam" id="PF02518"/>
    </source>
</evidence>
<keyword evidence="4" id="KW-0808">Transferase</keyword>
<evidence type="ECO:0000256" key="4">
    <source>
        <dbReference type="ARBA" id="ARBA00022679"/>
    </source>
</evidence>
<gene>
    <name evidence="13" type="ORF">SZN_29550</name>
</gene>
<keyword evidence="14" id="KW-1185">Reference proteome</keyword>
<feature type="transmembrane region" description="Helical" evidence="10">
    <location>
        <begin position="139"/>
        <end position="160"/>
    </location>
</feature>
<dbReference type="GO" id="GO:0005524">
    <property type="term" value="F:ATP binding"/>
    <property type="evidence" value="ECO:0007669"/>
    <property type="project" value="UniProtKB-KW"/>
</dbReference>
<evidence type="ECO:0000313" key="14">
    <source>
        <dbReference type="Proteomes" id="UP000004217"/>
    </source>
</evidence>
<evidence type="ECO:0000256" key="7">
    <source>
        <dbReference type="ARBA" id="ARBA00022840"/>
    </source>
</evidence>
<feature type="region of interest" description="Disordered" evidence="9">
    <location>
        <begin position="375"/>
        <end position="397"/>
    </location>
</feature>
<dbReference type="EMBL" id="AGBF01000167">
    <property type="protein sequence ID" value="EGX56088.1"/>
    <property type="molecule type" value="Genomic_DNA"/>
</dbReference>
<keyword evidence="6 13" id="KW-0418">Kinase</keyword>
<keyword evidence="3" id="KW-0597">Phosphoprotein</keyword>
<dbReference type="Gene3D" id="3.30.565.10">
    <property type="entry name" value="Histidine kinase-like ATPase, C-terminal domain"/>
    <property type="match status" value="1"/>
</dbReference>
<dbReference type="GO" id="GO:0016020">
    <property type="term" value="C:membrane"/>
    <property type="evidence" value="ECO:0007669"/>
    <property type="project" value="InterPro"/>
</dbReference>
<evidence type="ECO:0000256" key="9">
    <source>
        <dbReference type="SAM" id="MobiDB-lite"/>
    </source>
</evidence>
<dbReference type="InterPro" id="IPR036890">
    <property type="entry name" value="HATPase_C_sf"/>
</dbReference>
<dbReference type="EC" id="2.7.13.3" evidence="2"/>
<protein>
    <recommendedName>
        <fullName evidence="2">histidine kinase</fullName>
        <ecNumber evidence="2">2.7.13.3</ecNumber>
    </recommendedName>
</protein>
<keyword evidence="10" id="KW-1133">Transmembrane helix</keyword>
<evidence type="ECO:0000256" key="6">
    <source>
        <dbReference type="ARBA" id="ARBA00022777"/>
    </source>
</evidence>
<dbReference type="GO" id="GO:0046983">
    <property type="term" value="F:protein dimerization activity"/>
    <property type="evidence" value="ECO:0007669"/>
    <property type="project" value="InterPro"/>
</dbReference>
<keyword evidence="10" id="KW-0472">Membrane</keyword>
<accession>G2GK67</accession>
<dbReference type="RefSeq" id="WP_007502058.1">
    <property type="nucleotide sequence ID" value="NZ_AGBF01000167.1"/>
</dbReference>
<dbReference type="InterPro" id="IPR011712">
    <property type="entry name" value="Sig_transdc_His_kin_sub3_dim/P"/>
</dbReference>
<dbReference type="PANTHER" id="PTHR24421:SF10">
    <property type="entry name" value="NITRATE_NITRITE SENSOR PROTEIN NARQ"/>
    <property type="match status" value="1"/>
</dbReference>
<feature type="transmembrane region" description="Helical" evidence="10">
    <location>
        <begin position="47"/>
        <end position="68"/>
    </location>
</feature>
<proteinExistence type="predicted"/>
<name>G2GK67_9ACTN</name>
<evidence type="ECO:0000259" key="12">
    <source>
        <dbReference type="Pfam" id="PF07730"/>
    </source>
</evidence>
<dbReference type="PATRIC" id="fig|700597.3.peg.5800"/>
<evidence type="ECO:0000256" key="10">
    <source>
        <dbReference type="SAM" id="Phobius"/>
    </source>
</evidence>
<feature type="transmembrane region" description="Helical" evidence="10">
    <location>
        <begin position="75"/>
        <end position="102"/>
    </location>
</feature>
<dbReference type="AlphaFoldDB" id="G2GK67"/>
<evidence type="ECO:0000256" key="3">
    <source>
        <dbReference type="ARBA" id="ARBA00022553"/>
    </source>
</evidence>
<evidence type="ECO:0000256" key="5">
    <source>
        <dbReference type="ARBA" id="ARBA00022741"/>
    </source>
</evidence>
<keyword evidence="5" id="KW-0547">Nucleotide-binding</keyword>